<protein>
    <submittedName>
        <fullName evidence="5">KaiC domain protein, AF_0351 family</fullName>
    </submittedName>
</protein>
<reference evidence="6" key="1">
    <citation type="submission" date="2016-10" db="EMBL/GenBank/DDBJ databases">
        <authorList>
            <person name="Varghese N."/>
            <person name="Submissions S."/>
        </authorList>
    </citation>
    <scope>NUCLEOTIDE SEQUENCE [LARGE SCALE GENOMIC DNA]</scope>
    <source>
        <strain evidence="6">CGMCC 1.10118</strain>
    </source>
</reference>
<feature type="domain" description="KaiC" evidence="4">
    <location>
        <begin position="256"/>
        <end position="485"/>
    </location>
</feature>
<proteinExistence type="predicted"/>
<feature type="compositionally biased region" description="Low complexity" evidence="3">
    <location>
        <begin position="159"/>
        <end position="168"/>
    </location>
</feature>
<dbReference type="Gene3D" id="3.40.50.300">
    <property type="entry name" value="P-loop containing nucleotide triphosphate hydrolases"/>
    <property type="match status" value="1"/>
</dbReference>
<evidence type="ECO:0000313" key="6">
    <source>
        <dbReference type="Proteomes" id="UP000199170"/>
    </source>
</evidence>
<dbReference type="GO" id="GO:0005524">
    <property type="term" value="F:ATP binding"/>
    <property type="evidence" value="ECO:0007669"/>
    <property type="project" value="UniProtKB-KW"/>
</dbReference>
<dbReference type="InterPro" id="IPR014774">
    <property type="entry name" value="KaiC-like_dom"/>
</dbReference>
<feature type="compositionally biased region" description="Acidic residues" evidence="3">
    <location>
        <begin position="103"/>
        <end position="116"/>
    </location>
</feature>
<name>A0A1H3KG00_9EURY</name>
<gene>
    <name evidence="5" type="ORF">SAMN04487946_11932</name>
</gene>
<organism evidence="5 6">
    <name type="scientific">Halobellus clavatus</name>
    <dbReference type="NCBI Taxonomy" id="660517"/>
    <lineage>
        <taxon>Archaea</taxon>
        <taxon>Methanobacteriati</taxon>
        <taxon>Methanobacteriota</taxon>
        <taxon>Stenosarchaea group</taxon>
        <taxon>Halobacteria</taxon>
        <taxon>Halobacteriales</taxon>
        <taxon>Haloferacaceae</taxon>
        <taxon>Halobellus</taxon>
    </lineage>
</organism>
<dbReference type="InterPro" id="IPR010624">
    <property type="entry name" value="KaiC_dom"/>
</dbReference>
<dbReference type="PANTHER" id="PTHR43637">
    <property type="entry name" value="UPF0273 PROTEIN TM_0370"/>
    <property type="match status" value="1"/>
</dbReference>
<dbReference type="AlphaFoldDB" id="A0A1H3KG00"/>
<dbReference type="PANTHER" id="PTHR43637:SF1">
    <property type="entry name" value="UPF0273 PROTEIN TM_0370"/>
    <property type="match status" value="1"/>
</dbReference>
<accession>A0A1H3KG00</accession>
<evidence type="ECO:0000259" key="4">
    <source>
        <dbReference type="PROSITE" id="PS51146"/>
    </source>
</evidence>
<dbReference type="Pfam" id="PF06745">
    <property type="entry name" value="ATPase"/>
    <property type="match status" value="1"/>
</dbReference>
<evidence type="ECO:0000256" key="3">
    <source>
        <dbReference type="SAM" id="MobiDB-lite"/>
    </source>
</evidence>
<dbReference type="InterPro" id="IPR027417">
    <property type="entry name" value="P-loop_NTPase"/>
</dbReference>
<feature type="region of interest" description="Disordered" evidence="3">
    <location>
        <begin position="1"/>
        <end position="251"/>
    </location>
</feature>
<dbReference type="STRING" id="660517.SAMN04487946_11932"/>
<feature type="compositionally biased region" description="Basic and acidic residues" evidence="3">
    <location>
        <begin position="40"/>
        <end position="75"/>
    </location>
</feature>
<keyword evidence="6" id="KW-1185">Reference proteome</keyword>
<evidence type="ECO:0000313" key="5">
    <source>
        <dbReference type="EMBL" id="SDY50959.1"/>
    </source>
</evidence>
<dbReference type="PROSITE" id="PS51146">
    <property type="entry name" value="KAIC"/>
    <property type="match status" value="1"/>
</dbReference>
<evidence type="ECO:0000256" key="1">
    <source>
        <dbReference type="ARBA" id="ARBA00022741"/>
    </source>
</evidence>
<dbReference type="SUPFAM" id="SSF52540">
    <property type="entry name" value="P-loop containing nucleoside triphosphate hydrolases"/>
    <property type="match status" value="1"/>
</dbReference>
<feature type="compositionally biased region" description="Basic and acidic residues" evidence="3">
    <location>
        <begin position="120"/>
        <end position="158"/>
    </location>
</feature>
<keyword evidence="2" id="KW-0067">ATP-binding</keyword>
<feature type="compositionally biased region" description="Acidic residues" evidence="3">
    <location>
        <begin position="17"/>
        <end position="38"/>
    </location>
</feature>
<dbReference type="InterPro" id="IPR022420">
    <property type="entry name" value="Circ_KaiC_arc"/>
</dbReference>
<evidence type="ECO:0000256" key="2">
    <source>
        <dbReference type="ARBA" id="ARBA00022840"/>
    </source>
</evidence>
<dbReference type="Proteomes" id="UP000199170">
    <property type="component" value="Unassembled WGS sequence"/>
</dbReference>
<dbReference type="EMBL" id="FNPB01000019">
    <property type="protein sequence ID" value="SDY50959.1"/>
    <property type="molecule type" value="Genomic_DNA"/>
</dbReference>
<feature type="compositionally biased region" description="Acidic residues" evidence="3">
    <location>
        <begin position="76"/>
        <end position="92"/>
    </location>
</feature>
<dbReference type="NCBIfam" id="TIGR03880">
    <property type="entry name" value="KaiC_arch_3"/>
    <property type="match status" value="1"/>
</dbReference>
<dbReference type="CDD" id="cd01124">
    <property type="entry name" value="KaiC-like"/>
    <property type="match status" value="1"/>
</dbReference>
<sequence length="485" mass="52024">MSAVSDDADWFERAIGEDADDENADGEDEPAPDAEGQDGSDSHDTHGGSDGHDADDGRDGSDDRDADDGRDGSDDRDADDGRDESDDHDEPESWGPNSTLEPTVDDVDADPEDESGSVDPDVRDGAGRDSSVTDRDRGTSAGVRSDRSGEDRRGRVSTDSDTTDDGGSPFDEDFASALQDAPDPSVEGPGSGGAEAGGSSPFGGDRGDSFGGEGSTDPFGSEDAGNDFGFDDFDDDFGGAPGGFDPDAGAFESDLPRIDIGIDGLDDMILGGVPRRSLMVAIGSAGTGKTTFGLQFLRHGLENGEDAVYITLEESQQRIVDTADEKGWGFEEYIEEDRLVVVDIDPIEMANSLDSIQNELPDLIEEFGADRLVLDSVSLLEMMYESAPRRRSQVFGFSRSLKNAGITTLLTSEASEDNPYTSRFGIVEYLADAVFVLQYVRPSDFRETRLAIEIQKIRDANHSRETKPYELTAEGISVYRQANIF</sequence>
<keyword evidence="1" id="KW-0547">Nucleotide-binding</keyword>